<evidence type="ECO:0000259" key="1">
    <source>
        <dbReference type="Pfam" id="PF03732"/>
    </source>
</evidence>
<dbReference type="OrthoDB" id="695705at2759"/>
<name>A0A8J5WLM2_ZIZPA</name>
<dbReference type="Proteomes" id="UP000729402">
    <property type="component" value="Unassembled WGS sequence"/>
</dbReference>
<dbReference type="AlphaFoldDB" id="A0A8J5WLM2"/>
<dbReference type="EMBL" id="JAAALK010000081">
    <property type="protein sequence ID" value="KAG8091293.1"/>
    <property type="molecule type" value="Genomic_DNA"/>
</dbReference>
<organism evidence="2 3">
    <name type="scientific">Zizania palustris</name>
    <name type="common">Northern wild rice</name>
    <dbReference type="NCBI Taxonomy" id="103762"/>
    <lineage>
        <taxon>Eukaryota</taxon>
        <taxon>Viridiplantae</taxon>
        <taxon>Streptophyta</taxon>
        <taxon>Embryophyta</taxon>
        <taxon>Tracheophyta</taxon>
        <taxon>Spermatophyta</taxon>
        <taxon>Magnoliopsida</taxon>
        <taxon>Liliopsida</taxon>
        <taxon>Poales</taxon>
        <taxon>Poaceae</taxon>
        <taxon>BOP clade</taxon>
        <taxon>Oryzoideae</taxon>
        <taxon>Oryzeae</taxon>
        <taxon>Zizaniinae</taxon>
        <taxon>Zizania</taxon>
    </lineage>
</organism>
<protein>
    <recommendedName>
        <fullName evidence="1">Retrotransposon gag domain-containing protein</fullName>
    </recommendedName>
</protein>
<dbReference type="InterPro" id="IPR005162">
    <property type="entry name" value="Retrotrans_gag_dom"/>
</dbReference>
<reference evidence="2" key="2">
    <citation type="submission" date="2021-02" db="EMBL/GenBank/DDBJ databases">
        <authorList>
            <person name="Kimball J.A."/>
            <person name="Haas M.W."/>
            <person name="Macchietto M."/>
            <person name="Kono T."/>
            <person name="Duquette J."/>
            <person name="Shao M."/>
        </authorList>
    </citation>
    <scope>NUCLEOTIDE SEQUENCE</scope>
    <source>
        <tissue evidence="2">Fresh leaf tissue</tissue>
    </source>
</reference>
<reference evidence="2" key="1">
    <citation type="journal article" date="2021" name="bioRxiv">
        <title>Whole Genome Assembly and Annotation of Northern Wild Rice, Zizania palustris L., Supports a Whole Genome Duplication in the Zizania Genus.</title>
        <authorList>
            <person name="Haas M."/>
            <person name="Kono T."/>
            <person name="Macchietto M."/>
            <person name="Millas R."/>
            <person name="McGilp L."/>
            <person name="Shao M."/>
            <person name="Duquette J."/>
            <person name="Hirsch C.N."/>
            <person name="Kimball J."/>
        </authorList>
    </citation>
    <scope>NUCLEOTIDE SEQUENCE</scope>
    <source>
        <tissue evidence="2">Fresh leaf tissue</tissue>
    </source>
</reference>
<dbReference type="PANTHER" id="PTHR35046">
    <property type="entry name" value="ZINC KNUCKLE (CCHC-TYPE) FAMILY PROTEIN"/>
    <property type="match status" value="1"/>
</dbReference>
<dbReference type="Pfam" id="PF03732">
    <property type="entry name" value="Retrotrans_gag"/>
    <property type="match status" value="1"/>
</dbReference>
<proteinExistence type="predicted"/>
<feature type="domain" description="Retrotransposon gag" evidence="1">
    <location>
        <begin position="84"/>
        <end position="172"/>
    </location>
</feature>
<accession>A0A8J5WLM2</accession>
<dbReference type="PANTHER" id="PTHR35046:SF24">
    <property type="entry name" value="RETROTRANSPOSON GAG DOMAIN-CONTAINING PROTEIN"/>
    <property type="match status" value="1"/>
</dbReference>
<gene>
    <name evidence="2" type="ORF">GUJ93_ZPchr0011g27577</name>
</gene>
<evidence type="ECO:0000313" key="2">
    <source>
        <dbReference type="EMBL" id="KAG8091293.1"/>
    </source>
</evidence>
<sequence length="250" mass="29618">MIGLRKEINDDHGHLQLPGQICHNMESAQHEGCDILKYYLAKVESSLPLFDGKFDSEAYVNWELAVDKEFDKYDFSNAQMIRAASKTFIDSASFWWTYTDNRPETWHDCKIMMRRRFVFSYYKRALRDKLENLKQANRTVREYYHEFKICILYSGLEECHEKTMTRFLKGLNLEIQILLTNTTYSHLGHLFLLSCNVESQILREWLCNGRKQEQCELFDDKASESPILLRKDDMKSKKKQSLVPPFTKVL</sequence>
<evidence type="ECO:0000313" key="3">
    <source>
        <dbReference type="Proteomes" id="UP000729402"/>
    </source>
</evidence>
<comment type="caution">
    <text evidence="2">The sequence shown here is derived from an EMBL/GenBank/DDBJ whole genome shotgun (WGS) entry which is preliminary data.</text>
</comment>
<keyword evidence="3" id="KW-1185">Reference proteome</keyword>